<sequence length="137" mass="15592">MLIRYSSPFLHNHPLISKSIKRSVYTLKKSRRINGVEKESEFETDADKAREALRKLDEQLQSLSTKPPTTPKIRAVDISRSPSLKGDEENTEISGSFWAYAISFLFVFTIVYNIVFVTIIKPSVDGEEPIQSTQTIK</sequence>
<comment type="caution">
    <text evidence="3">The sequence shown here is derived from an EMBL/GenBank/DDBJ whole genome shotgun (WGS) entry which is preliminary data.</text>
</comment>
<evidence type="ECO:0000256" key="2">
    <source>
        <dbReference type="SAM" id="Phobius"/>
    </source>
</evidence>
<protein>
    <recommendedName>
        <fullName evidence="5">Transmembrane protein</fullName>
    </recommendedName>
</protein>
<feature type="region of interest" description="Disordered" evidence="1">
    <location>
        <begin position="59"/>
        <end position="89"/>
    </location>
</feature>
<dbReference type="EMBL" id="JBEAFC010000014">
    <property type="protein sequence ID" value="KAL1532947.1"/>
    <property type="molecule type" value="Genomic_DNA"/>
</dbReference>
<reference evidence="3 4" key="1">
    <citation type="submission" date="2024-06" db="EMBL/GenBank/DDBJ databases">
        <title>A chromosome level genome sequence of Diviner's sage (Salvia divinorum).</title>
        <authorList>
            <person name="Ford S.A."/>
            <person name="Ro D.-K."/>
            <person name="Ness R.W."/>
            <person name="Phillips M.A."/>
        </authorList>
    </citation>
    <scope>NUCLEOTIDE SEQUENCE [LARGE SCALE GENOMIC DNA]</scope>
    <source>
        <strain evidence="3">SAF-2024a</strain>
        <tissue evidence="3">Leaf</tissue>
    </source>
</reference>
<dbReference type="Proteomes" id="UP001567538">
    <property type="component" value="Unassembled WGS sequence"/>
</dbReference>
<proteinExistence type="predicted"/>
<keyword evidence="2" id="KW-1133">Transmembrane helix</keyword>
<dbReference type="AlphaFoldDB" id="A0ABD1FM68"/>
<keyword evidence="4" id="KW-1185">Reference proteome</keyword>
<dbReference type="PANTHER" id="PTHR37716">
    <property type="entry name" value="OS07G0568900 PROTEIN"/>
    <property type="match status" value="1"/>
</dbReference>
<evidence type="ECO:0000256" key="1">
    <source>
        <dbReference type="SAM" id="MobiDB-lite"/>
    </source>
</evidence>
<evidence type="ECO:0008006" key="5">
    <source>
        <dbReference type="Google" id="ProtNLM"/>
    </source>
</evidence>
<evidence type="ECO:0000313" key="3">
    <source>
        <dbReference type="EMBL" id="KAL1532947.1"/>
    </source>
</evidence>
<keyword evidence="2" id="KW-0812">Transmembrane</keyword>
<dbReference type="PANTHER" id="PTHR37716:SF1">
    <property type="entry name" value="OS07G0568900 PROTEIN"/>
    <property type="match status" value="1"/>
</dbReference>
<keyword evidence="2" id="KW-0472">Membrane</keyword>
<feature type="transmembrane region" description="Helical" evidence="2">
    <location>
        <begin position="97"/>
        <end position="120"/>
    </location>
</feature>
<gene>
    <name evidence="3" type="ORF">AAHA92_32898</name>
</gene>
<accession>A0ABD1FM68</accession>
<organism evidence="3 4">
    <name type="scientific">Salvia divinorum</name>
    <name type="common">Maria pastora</name>
    <name type="synonym">Diviner's sage</name>
    <dbReference type="NCBI Taxonomy" id="28513"/>
    <lineage>
        <taxon>Eukaryota</taxon>
        <taxon>Viridiplantae</taxon>
        <taxon>Streptophyta</taxon>
        <taxon>Embryophyta</taxon>
        <taxon>Tracheophyta</taxon>
        <taxon>Spermatophyta</taxon>
        <taxon>Magnoliopsida</taxon>
        <taxon>eudicotyledons</taxon>
        <taxon>Gunneridae</taxon>
        <taxon>Pentapetalae</taxon>
        <taxon>asterids</taxon>
        <taxon>lamiids</taxon>
        <taxon>Lamiales</taxon>
        <taxon>Lamiaceae</taxon>
        <taxon>Nepetoideae</taxon>
        <taxon>Mentheae</taxon>
        <taxon>Salviinae</taxon>
        <taxon>Salvia</taxon>
        <taxon>Salvia subgen. Calosphace</taxon>
    </lineage>
</organism>
<evidence type="ECO:0000313" key="4">
    <source>
        <dbReference type="Proteomes" id="UP001567538"/>
    </source>
</evidence>
<name>A0ABD1FM68_SALDI</name>